<dbReference type="Proteomes" id="UP000254545">
    <property type="component" value="Unassembled WGS sequence"/>
</dbReference>
<proteinExistence type="predicted"/>
<evidence type="ECO:0000313" key="2">
    <source>
        <dbReference type="Proteomes" id="UP000254545"/>
    </source>
</evidence>
<name>A0A7H4M7N7_KLEVA</name>
<accession>A0A7H4M7N7</accession>
<organism evidence="1 2">
    <name type="scientific">Klebsiella variicola</name>
    <dbReference type="NCBI Taxonomy" id="244366"/>
    <lineage>
        <taxon>Bacteria</taxon>
        <taxon>Pseudomonadati</taxon>
        <taxon>Pseudomonadota</taxon>
        <taxon>Gammaproteobacteria</taxon>
        <taxon>Enterobacterales</taxon>
        <taxon>Enterobacteriaceae</taxon>
        <taxon>Klebsiella/Raoultella group</taxon>
        <taxon>Klebsiella</taxon>
        <taxon>Klebsiella pneumoniae complex</taxon>
    </lineage>
</organism>
<sequence length="202" mass="23391">MKELHAKREELLSKAILTGNVEDVIRYKQFQDFLVSKVSKFSSRWESALLSHPELDYNLQHPVYNGAAPIEYAAQRKKQAEAINYINQKYGVFFFYRGNEPLDNKLGSVVKEFSQQYGIPFIAVTVDGRVNPDLPDTRQDQGQSSRMQITHFRPSFLLSRLSKRISLYRMVLSLRMTWHDVSLMLLPISNLSIECILCFLLV</sequence>
<evidence type="ECO:0000313" key="1">
    <source>
        <dbReference type="EMBL" id="STS86337.1"/>
    </source>
</evidence>
<dbReference type="InterPro" id="IPR039555">
    <property type="entry name" value="TraF/TrbB"/>
</dbReference>
<dbReference type="Pfam" id="PF13728">
    <property type="entry name" value="TraF"/>
    <property type="match status" value="1"/>
</dbReference>
<reference evidence="1 2" key="1">
    <citation type="submission" date="2018-06" db="EMBL/GenBank/DDBJ databases">
        <authorList>
            <consortium name="Pathogen Informatics"/>
            <person name="Doyle S."/>
        </authorList>
    </citation>
    <scope>NUCLEOTIDE SEQUENCE [LARGE SCALE GENOMIC DNA]</scope>
    <source>
        <strain evidence="1 2">NCTC9177</strain>
    </source>
</reference>
<protein>
    <submittedName>
        <fullName evidence="1">TraF</fullName>
    </submittedName>
</protein>
<gene>
    <name evidence="1" type="ORF">NCTC9177_00090</name>
</gene>
<comment type="caution">
    <text evidence="1">The sequence shown here is derived from an EMBL/GenBank/DDBJ whole genome shotgun (WGS) entry which is preliminary data.</text>
</comment>
<dbReference type="AlphaFoldDB" id="A0A7H4M7N7"/>
<dbReference type="EMBL" id="UGKR01000001">
    <property type="protein sequence ID" value="STS86337.1"/>
    <property type="molecule type" value="Genomic_DNA"/>
</dbReference>